<dbReference type="Proteomes" id="UP000195521">
    <property type="component" value="Unassembled WGS sequence"/>
</dbReference>
<protein>
    <submittedName>
        <fullName evidence="2">Variable surface protein</fullName>
    </submittedName>
</protein>
<gene>
    <name evidence="2" type="ORF">PGO_002280</name>
</gene>
<evidence type="ECO:0000256" key="1">
    <source>
        <dbReference type="SAM" id="SignalP"/>
    </source>
</evidence>
<feature type="chain" id="PRO_5012304931" evidence="1">
    <location>
        <begin position="17"/>
        <end position="316"/>
    </location>
</feature>
<keyword evidence="3" id="KW-1185">Reference proteome</keyword>
<keyword evidence="1" id="KW-0732">Signal</keyword>
<proteinExistence type="predicted"/>
<dbReference type="GeneID" id="39745125"/>
<comment type="caution">
    <text evidence="2">The sequence shown here is derived from an EMBL/GenBank/DDBJ whole genome shotgun (WGS) entry which is preliminary data.</text>
</comment>
<dbReference type="AlphaFoldDB" id="A0A1Y1JT49"/>
<feature type="signal peptide" evidence="1">
    <location>
        <begin position="1"/>
        <end position="16"/>
    </location>
</feature>
<sequence length="316" mass="36351">MNTIICAFLIMQPAVAIIIDNSHRSKTQDCKEKYLEFLAETEGTCHNINNGKCVDLCKECDKQNKNVIKIKDLCPKEISHYAGSYIEQEVQNFCKRCADKDKYNKNSLYGNEKNASIKSDTNNVHEENGIIKVITYFFSRHKEIRTTKIEERPENKILGDKQQEIINSANFDMHKVETHSSIINEYPVTPVKTQTTPESLSFTDDLSDVILATIEKAQSLQTVYTLETNSDNTQKESALSDNTVQGIIQVPQVNPQHIDRNKGCNARVIRSGTLPDEMYFYIHFIMKFHLPLLHLLTEIMKYLMNFQKYLTMVILL</sequence>
<evidence type="ECO:0000313" key="3">
    <source>
        <dbReference type="Proteomes" id="UP000195521"/>
    </source>
</evidence>
<reference evidence="3" key="1">
    <citation type="submission" date="2017-04" db="EMBL/GenBank/DDBJ databases">
        <title>Plasmodium gonderi genome.</title>
        <authorList>
            <person name="Arisue N."/>
            <person name="Honma H."/>
            <person name="Kawai S."/>
            <person name="Tougan T."/>
            <person name="Tanabe K."/>
            <person name="Horii T."/>
        </authorList>
    </citation>
    <scope>NUCLEOTIDE SEQUENCE [LARGE SCALE GENOMIC DNA]</scope>
    <source>
        <strain evidence="3">ATCC 30045</strain>
    </source>
</reference>
<name>A0A1Y1JT49_PLAGO</name>
<evidence type="ECO:0000313" key="2">
    <source>
        <dbReference type="EMBL" id="GAW84317.1"/>
    </source>
</evidence>
<accession>A0A1Y1JT49</accession>
<organism evidence="2 3">
    <name type="scientific">Plasmodium gonderi</name>
    <dbReference type="NCBI Taxonomy" id="77519"/>
    <lineage>
        <taxon>Eukaryota</taxon>
        <taxon>Sar</taxon>
        <taxon>Alveolata</taxon>
        <taxon>Apicomplexa</taxon>
        <taxon>Aconoidasida</taxon>
        <taxon>Haemosporida</taxon>
        <taxon>Plasmodiidae</taxon>
        <taxon>Plasmodium</taxon>
        <taxon>Plasmodium (Plasmodium)</taxon>
    </lineage>
</organism>
<dbReference type="RefSeq" id="XP_028546906.1">
    <property type="nucleotide sequence ID" value="XM_028691105.1"/>
</dbReference>
<dbReference type="EMBL" id="BDQF01000233">
    <property type="protein sequence ID" value="GAW84317.1"/>
    <property type="molecule type" value="Genomic_DNA"/>
</dbReference>